<keyword evidence="2" id="KW-1185">Reference proteome</keyword>
<dbReference type="EMBL" id="AATQ01000011">
    <property type="protein sequence ID" value="EAU46873.1"/>
    <property type="molecule type" value="Genomic_DNA"/>
</dbReference>
<dbReference type="AlphaFoldDB" id="Q0FRI1"/>
<evidence type="ECO:0000313" key="2">
    <source>
        <dbReference type="Proteomes" id="UP000006230"/>
    </source>
</evidence>
<dbReference type="InterPro" id="IPR036641">
    <property type="entry name" value="HPT_dom_sf"/>
</dbReference>
<dbReference type="OrthoDB" id="7873775at2"/>
<accession>Q0FRI1</accession>
<dbReference type="STRING" id="314265.R2601_13664"/>
<evidence type="ECO:0000313" key="1">
    <source>
        <dbReference type="EMBL" id="EAU46873.1"/>
    </source>
</evidence>
<protein>
    <submittedName>
        <fullName evidence="1">Uncharacterized protein</fullName>
    </submittedName>
</protein>
<reference evidence="1 2" key="1">
    <citation type="journal article" date="2010" name="J. Bacteriol.">
        <title>Genome sequences of Pelagibaca bermudensis HTCC2601T and Maritimibacter alkaliphilus HTCC2654T, the type strains of two marine Roseobacter genera.</title>
        <authorList>
            <person name="Thrash J.C."/>
            <person name="Cho J.C."/>
            <person name="Ferriera S."/>
            <person name="Johnson J."/>
            <person name="Vergin K.L."/>
            <person name="Giovannoni S.J."/>
        </authorList>
    </citation>
    <scope>NUCLEOTIDE SEQUENCE [LARGE SCALE GENOMIC DNA]</scope>
    <source>
        <strain evidence="2">DSM 26914 / JCM 13377 / KCTC 12554 / HTCC2601</strain>
    </source>
</reference>
<proteinExistence type="predicted"/>
<organism evidence="1 2">
    <name type="scientific">Salipiger bermudensis (strain DSM 26914 / JCM 13377 / KCTC 12554 / HTCC2601)</name>
    <name type="common">Pelagibaca bermudensis</name>
    <dbReference type="NCBI Taxonomy" id="314265"/>
    <lineage>
        <taxon>Bacteria</taxon>
        <taxon>Pseudomonadati</taxon>
        <taxon>Pseudomonadota</taxon>
        <taxon>Alphaproteobacteria</taxon>
        <taxon>Rhodobacterales</taxon>
        <taxon>Roseobacteraceae</taxon>
        <taxon>Salipiger</taxon>
    </lineage>
</organism>
<dbReference type="SUPFAM" id="SSF47226">
    <property type="entry name" value="Histidine-containing phosphotransfer domain, HPT domain"/>
    <property type="match status" value="1"/>
</dbReference>
<dbReference type="HOGENOM" id="CLU_143521_0_0_5"/>
<dbReference type="Proteomes" id="UP000006230">
    <property type="component" value="Unassembled WGS sequence"/>
</dbReference>
<name>Q0FRI1_SALBH</name>
<gene>
    <name evidence="1" type="ORF">R2601_13664</name>
</gene>
<dbReference type="RefSeq" id="WP_007795043.1">
    <property type="nucleotide sequence ID" value="NZ_DS022276.1"/>
</dbReference>
<dbReference type="GO" id="GO:0000160">
    <property type="term" value="P:phosphorelay signal transduction system"/>
    <property type="evidence" value="ECO:0007669"/>
    <property type="project" value="InterPro"/>
</dbReference>
<sequence>MEAAVDQVARLSLAEPASVDPDRLAQLYERFGAQRGEDLVCRAMEELAFRLGQAGRLYEAGDRLELRRCAGILAALADEIGMTALRRVAESVAFCIDSADAVALSAVLARMARVGERSLYAIWDLQDLTI</sequence>
<dbReference type="eggNOG" id="ENOG5032T89">
    <property type="taxonomic scope" value="Bacteria"/>
</dbReference>
<comment type="caution">
    <text evidence="1">The sequence shown here is derived from an EMBL/GenBank/DDBJ whole genome shotgun (WGS) entry which is preliminary data.</text>
</comment>